<evidence type="ECO:0000313" key="2">
    <source>
        <dbReference type="EMBL" id="KAK8067245.1"/>
    </source>
</evidence>
<dbReference type="GeneID" id="92051366"/>
<organism evidence="2 3">
    <name type="scientific">Apiospora hydei</name>
    <dbReference type="NCBI Taxonomy" id="1337664"/>
    <lineage>
        <taxon>Eukaryota</taxon>
        <taxon>Fungi</taxon>
        <taxon>Dikarya</taxon>
        <taxon>Ascomycota</taxon>
        <taxon>Pezizomycotina</taxon>
        <taxon>Sordariomycetes</taxon>
        <taxon>Xylariomycetidae</taxon>
        <taxon>Amphisphaeriales</taxon>
        <taxon>Apiosporaceae</taxon>
        <taxon>Apiospora</taxon>
    </lineage>
</organism>
<dbReference type="Proteomes" id="UP001433268">
    <property type="component" value="Unassembled WGS sequence"/>
</dbReference>
<name>A0ABR1V7S9_9PEZI</name>
<protein>
    <submittedName>
        <fullName evidence="2">Uncharacterized protein</fullName>
    </submittedName>
</protein>
<dbReference type="EMBL" id="JAQQWN010000009">
    <property type="protein sequence ID" value="KAK8067245.1"/>
    <property type="molecule type" value="Genomic_DNA"/>
</dbReference>
<proteinExistence type="predicted"/>
<evidence type="ECO:0000256" key="1">
    <source>
        <dbReference type="SAM" id="MobiDB-lite"/>
    </source>
</evidence>
<comment type="caution">
    <text evidence="2">The sequence shown here is derived from an EMBL/GenBank/DDBJ whole genome shotgun (WGS) entry which is preliminary data.</text>
</comment>
<feature type="compositionally biased region" description="Basic and acidic residues" evidence="1">
    <location>
        <begin position="75"/>
        <end position="91"/>
    </location>
</feature>
<sequence>MDNQFPKQKPTSVVLDRWRCLDIVVTRLGGPSGEYEVVWRKMIVGVPVIERDCTGYIASSLEYIATSRSKMGGDLLRRRETSGSPGRRPDHPPSCQGREMITLGLRLVLLVVDDDDDQWAADRGAIVGHDDQTSSRDRHSI</sequence>
<keyword evidence="3" id="KW-1185">Reference proteome</keyword>
<accession>A0ABR1V7S9</accession>
<dbReference type="RefSeq" id="XP_066663998.1">
    <property type="nucleotide sequence ID" value="XM_066818306.1"/>
</dbReference>
<evidence type="ECO:0000313" key="3">
    <source>
        <dbReference type="Proteomes" id="UP001433268"/>
    </source>
</evidence>
<reference evidence="2 3" key="1">
    <citation type="submission" date="2023-01" db="EMBL/GenBank/DDBJ databases">
        <title>Analysis of 21 Apiospora genomes using comparative genomics revels a genus with tremendous synthesis potential of carbohydrate active enzymes and secondary metabolites.</title>
        <authorList>
            <person name="Sorensen T."/>
        </authorList>
    </citation>
    <scope>NUCLEOTIDE SEQUENCE [LARGE SCALE GENOMIC DNA]</scope>
    <source>
        <strain evidence="2 3">CBS 114990</strain>
    </source>
</reference>
<feature type="region of interest" description="Disordered" evidence="1">
    <location>
        <begin position="72"/>
        <end position="96"/>
    </location>
</feature>
<gene>
    <name evidence="2" type="ORF">PG997_013992</name>
</gene>